<gene>
    <name evidence="1" type="ORF">LCGC14_1983070</name>
</gene>
<sequence>LNTISGLNEFEQFNNLYYNLPIKDVKYIASSLIFIGLDLMGKKIKVKELAERLRLQKDNLSRTKNYYIELISELHKYKNLSRPIYKYKLINYEIFFNDVNYYINEIKKIINIEEDLIQVNEIFINGLDYIQSENITEKIKIFYKDAPETKDPKYYSAAFCYLYLRYQKNNNLEQRDFLNTINNFENYQLVEKVFSPIYMYILNNYYFIDHLTFREKVSDSLDRFFLKANRENFFNSQISNETKNKSLELYDIAIENGFKVEKDSQCHRYIFPQLIAISLLYFSLKKIEIFEDSVTRDSLKELIGEDWDYSTATTNRSPIYSYIMNHLPKIKKRHYSGNDFEELLEENPYEDTEFLLKIFKSSALEPLEFVKKLDIYGGIA</sequence>
<accession>A0A0F9HLI8</accession>
<protein>
    <submittedName>
        <fullName evidence="1">Uncharacterized protein</fullName>
    </submittedName>
</protein>
<dbReference type="AlphaFoldDB" id="A0A0F9HLI8"/>
<reference evidence="1" key="1">
    <citation type="journal article" date="2015" name="Nature">
        <title>Complex archaea that bridge the gap between prokaryotes and eukaryotes.</title>
        <authorList>
            <person name="Spang A."/>
            <person name="Saw J.H."/>
            <person name="Jorgensen S.L."/>
            <person name="Zaremba-Niedzwiedzka K."/>
            <person name="Martijn J."/>
            <person name="Lind A.E."/>
            <person name="van Eijk R."/>
            <person name="Schleper C."/>
            <person name="Guy L."/>
            <person name="Ettema T.J."/>
        </authorList>
    </citation>
    <scope>NUCLEOTIDE SEQUENCE</scope>
</reference>
<organism evidence="1">
    <name type="scientific">marine sediment metagenome</name>
    <dbReference type="NCBI Taxonomy" id="412755"/>
    <lineage>
        <taxon>unclassified sequences</taxon>
        <taxon>metagenomes</taxon>
        <taxon>ecological metagenomes</taxon>
    </lineage>
</organism>
<proteinExistence type="predicted"/>
<feature type="non-terminal residue" evidence="1">
    <location>
        <position position="1"/>
    </location>
</feature>
<dbReference type="EMBL" id="LAZR01022229">
    <property type="protein sequence ID" value="KKL82605.1"/>
    <property type="molecule type" value="Genomic_DNA"/>
</dbReference>
<comment type="caution">
    <text evidence="1">The sequence shown here is derived from an EMBL/GenBank/DDBJ whole genome shotgun (WGS) entry which is preliminary data.</text>
</comment>
<name>A0A0F9HLI8_9ZZZZ</name>
<evidence type="ECO:0000313" key="1">
    <source>
        <dbReference type="EMBL" id="KKL82605.1"/>
    </source>
</evidence>